<keyword evidence="1" id="KW-1185">Reference proteome</keyword>
<organism evidence="1 2">
    <name type="scientific">Panagrolaimus davidi</name>
    <dbReference type="NCBI Taxonomy" id="227884"/>
    <lineage>
        <taxon>Eukaryota</taxon>
        <taxon>Metazoa</taxon>
        <taxon>Ecdysozoa</taxon>
        <taxon>Nematoda</taxon>
        <taxon>Chromadorea</taxon>
        <taxon>Rhabditida</taxon>
        <taxon>Tylenchina</taxon>
        <taxon>Panagrolaimomorpha</taxon>
        <taxon>Panagrolaimoidea</taxon>
        <taxon>Panagrolaimidae</taxon>
        <taxon>Panagrolaimus</taxon>
    </lineage>
</organism>
<dbReference type="AlphaFoldDB" id="A0A914PFQ5"/>
<name>A0A914PFQ5_9BILA</name>
<protein>
    <submittedName>
        <fullName evidence="2">Uncharacterized protein</fullName>
    </submittedName>
</protein>
<accession>A0A914PFQ5</accession>
<evidence type="ECO:0000313" key="1">
    <source>
        <dbReference type="Proteomes" id="UP000887578"/>
    </source>
</evidence>
<dbReference type="WBParaSite" id="PDA_v2.g1710.t1">
    <property type="protein sequence ID" value="PDA_v2.g1710.t1"/>
    <property type="gene ID" value="PDA_v2.g1710"/>
</dbReference>
<proteinExistence type="predicted"/>
<evidence type="ECO:0000313" key="2">
    <source>
        <dbReference type="WBParaSite" id="PDA_v2.g1710.t1"/>
    </source>
</evidence>
<sequence>MPIFPYPFYQKLDPTYRDKIEELEDNIQDSFKKRKFLDEFYRNYLMPKELIKQMTASNREYCRLAINPYSAKSENIKRIETEIINTFIYHYQYDICCFPHKKSLDQDKFLIKPIFDEKNEFKFLEPDVEKAVQEILQYPHRDLKLYLWKYMALSSNIVPESLVRKCNEMEILYDEIKAVEESDLDQWLNLLSYVGDGDFLKNTVEDRIGINLTNKSLWKSYINYLEMEYIQNLDISYLEEMLQIYSKYVRFFLDDCVMMAEYMQKAEMYNIKVPVRFSNRFCFEVPEPTSLDSGEQKEICGDLSRLHADRFSVEIVIFPKEVIFKPSTQNFPFQLTFIQYILSTANPSVLQKLYFSCKWFFIQRQELLCNRFILTEITYGSNDILKFVGNSIRCSINPLSQMPYKKFYITNSLCIKYELDYMLQSIINDGKIFKCDAKFINIEGQKLAEKDFDFLVGNVSYLILKKTTIIKESGIPLMIDEILRKVPKLEFLIYNENSSNHVEPPRQYNFSLIEMQSKLYYFEIFQSFDNFDSNEFCAFIANNAAPSATFSVTGGFTADKKTELQQCFNQYMNEWEMPGPKPVLKLQ</sequence>
<reference evidence="2" key="1">
    <citation type="submission" date="2022-11" db="UniProtKB">
        <authorList>
            <consortium name="WormBaseParasite"/>
        </authorList>
    </citation>
    <scope>IDENTIFICATION</scope>
</reference>
<dbReference type="Proteomes" id="UP000887578">
    <property type="component" value="Unplaced"/>
</dbReference>